<reference evidence="8" key="1">
    <citation type="journal article" date="2021" name="PeerJ">
        <title>Extensive microbial diversity within the chicken gut microbiome revealed by metagenomics and culture.</title>
        <authorList>
            <person name="Gilroy R."/>
            <person name="Ravi A."/>
            <person name="Getino M."/>
            <person name="Pursley I."/>
            <person name="Horton D.L."/>
            <person name="Alikhan N.F."/>
            <person name="Baker D."/>
            <person name="Gharbi K."/>
            <person name="Hall N."/>
            <person name="Watson M."/>
            <person name="Adriaenssens E.M."/>
            <person name="Foster-Nyarko E."/>
            <person name="Jarju S."/>
            <person name="Secka A."/>
            <person name="Antonio M."/>
            <person name="Oren A."/>
            <person name="Chaudhuri R.R."/>
            <person name="La Ragione R."/>
            <person name="Hildebrand F."/>
            <person name="Pallen M.J."/>
        </authorList>
    </citation>
    <scope>NUCLEOTIDE SEQUENCE</scope>
    <source>
        <strain evidence="8">USASDec5-558</strain>
    </source>
</reference>
<evidence type="ECO:0000256" key="7">
    <source>
        <dbReference type="SAM" id="Phobius"/>
    </source>
</evidence>
<evidence type="ECO:0000256" key="2">
    <source>
        <dbReference type="ARBA" id="ARBA00009773"/>
    </source>
</evidence>
<feature type="compositionally biased region" description="Low complexity" evidence="6">
    <location>
        <begin position="502"/>
        <end position="531"/>
    </location>
</feature>
<dbReference type="InterPro" id="IPR002549">
    <property type="entry name" value="AI-2E-like"/>
</dbReference>
<feature type="compositionally biased region" description="Basic and acidic residues" evidence="6">
    <location>
        <begin position="792"/>
        <end position="804"/>
    </location>
</feature>
<evidence type="ECO:0000313" key="9">
    <source>
        <dbReference type="Proteomes" id="UP000886829"/>
    </source>
</evidence>
<sequence length="928" mass="101643">MTLSQTRERYFEWTLLGLILILGMILFYEALPFLNGALGAITLYLLLRRTNIYLSRRFSPRAAPWIITLTVTLFVLLPLSALTWYVIDMVQNVNIDLQAIIKRFTNTLNYLEQVTHYDLMSEKTVAFITAKATGVMNMLMSGINNTAINLFTAILLLFFLLSGGMKMERAIARCLPFNDTNKRTIISKISTIVRSNAIGIPLLALIQGAVATVGYSFCDVKNPIEFGALTGFASMIPIVGSMLVWIPLAVMQYFEQGLLSAVYVGAYGALIISQCDNVLRMILQKRMANTHPLITIFGVIAGLPLFGFMGLIFGPLMVAMFLLFLEMFVSQYIIGTDISPVSNRHTPSMRALMPNKKQGSKVNKTTLDSSKAKAVTARGLDTKGLDSAPTRAYKGNSPQAEQIAVQALLQRGKTQAQNRAAMRQTSRATKVATKEATKVATKANAGSAIKDSDTTKTVTQAKAQTETAVTAKAATASATTNKNDARKSTTAITKDKANAGESSAQSQSAAQSAAQPTAQLATQALSQPQAQPEKQAAVPASDLQQGPEPSTTVATARPELKLSNAKAKAKTKNDFKSAKAEHKQSKREGAKLRALEEQKADERNSARALLEVQQSTTGFKTYLEPVDRHLENSTLTQSIVSRAVSQAMNTFGHFNDLDPNAHYKMDPELMEHTTLMGKTSRRDQIRHGKAQDKQTPQPQPWAQAPQDNRAARKQPAAKAAQQHEHAHAGTTANTAAGTRTERHESNKRTAQDQKRNTGRNLGRDQERGYSSNRNGNAPQRTTQQRSNGTGSVKEHARSKGKEYTGSKATASTNTSASVKGAKASNRAKGRNASANATFTDSKQSSRRSRKPSNLSYQVMRPERKKEQKSQDPILQTIISHQFGGYEAPRSHTRLRTQLVSVHTAKGTMMAKPSKPIRRRPSNKRPYHH</sequence>
<keyword evidence="3 7" id="KW-0812">Transmembrane</keyword>
<protein>
    <submittedName>
        <fullName evidence="8">AI-2E family transporter</fullName>
    </submittedName>
</protein>
<proteinExistence type="inferred from homology"/>
<feature type="compositionally biased region" description="Basic and acidic residues" evidence="6">
    <location>
        <begin position="739"/>
        <end position="767"/>
    </location>
</feature>
<feature type="transmembrane region" description="Helical" evidence="7">
    <location>
        <begin position="66"/>
        <end position="87"/>
    </location>
</feature>
<feature type="compositionally biased region" description="Basic and acidic residues" evidence="6">
    <location>
        <begin position="680"/>
        <end position="692"/>
    </location>
</feature>
<feature type="region of interest" description="Disordered" evidence="6">
    <location>
        <begin position="905"/>
        <end position="928"/>
    </location>
</feature>
<gene>
    <name evidence="8" type="ORF">H9850_08140</name>
</gene>
<feature type="compositionally biased region" description="Polar residues" evidence="6">
    <location>
        <begin position="542"/>
        <end position="554"/>
    </location>
</feature>
<feature type="compositionally biased region" description="Low complexity" evidence="6">
    <location>
        <begin position="462"/>
        <end position="480"/>
    </location>
</feature>
<evidence type="ECO:0000256" key="6">
    <source>
        <dbReference type="SAM" id="MobiDB-lite"/>
    </source>
</evidence>
<reference evidence="8" key="2">
    <citation type="submission" date="2021-04" db="EMBL/GenBank/DDBJ databases">
        <authorList>
            <person name="Gilroy R."/>
        </authorList>
    </citation>
    <scope>NUCLEOTIDE SEQUENCE</scope>
    <source>
        <strain evidence="8">USASDec5-558</strain>
    </source>
</reference>
<evidence type="ECO:0000256" key="1">
    <source>
        <dbReference type="ARBA" id="ARBA00004141"/>
    </source>
</evidence>
<evidence type="ECO:0000256" key="5">
    <source>
        <dbReference type="ARBA" id="ARBA00023136"/>
    </source>
</evidence>
<feature type="region of interest" description="Disordered" evidence="6">
    <location>
        <begin position="678"/>
        <end position="871"/>
    </location>
</feature>
<comment type="caution">
    <text evidence="8">The sequence shown here is derived from an EMBL/GenBank/DDBJ whole genome shotgun (WGS) entry which is preliminary data.</text>
</comment>
<comment type="subcellular location">
    <subcellularLocation>
        <location evidence="1">Membrane</location>
        <topology evidence="1">Multi-pass membrane protein</topology>
    </subcellularLocation>
</comment>
<feature type="compositionally biased region" description="Low complexity" evidence="6">
    <location>
        <begin position="808"/>
        <end position="817"/>
    </location>
</feature>
<feature type="compositionally biased region" description="Basic residues" evidence="6">
    <location>
        <begin position="914"/>
        <end position="928"/>
    </location>
</feature>
<organism evidence="8 9">
    <name type="scientific">Candidatus Anaerobiospirillum pullistercoris</name>
    <dbReference type="NCBI Taxonomy" id="2838452"/>
    <lineage>
        <taxon>Bacteria</taxon>
        <taxon>Pseudomonadati</taxon>
        <taxon>Pseudomonadota</taxon>
        <taxon>Gammaproteobacteria</taxon>
        <taxon>Aeromonadales</taxon>
        <taxon>Succinivibrionaceae</taxon>
        <taxon>Anaerobiospirillum</taxon>
    </lineage>
</organism>
<feature type="compositionally biased region" description="Low complexity" evidence="6">
    <location>
        <begin position="728"/>
        <end position="738"/>
    </location>
</feature>
<evidence type="ECO:0000313" key="8">
    <source>
        <dbReference type="EMBL" id="HIX57423.1"/>
    </source>
</evidence>
<dbReference type="AlphaFoldDB" id="A0A9D1WE71"/>
<feature type="region of interest" description="Disordered" evidence="6">
    <location>
        <begin position="462"/>
        <end position="602"/>
    </location>
</feature>
<feature type="transmembrane region" description="Helical" evidence="7">
    <location>
        <begin position="13"/>
        <end position="46"/>
    </location>
</feature>
<dbReference type="Pfam" id="PF01594">
    <property type="entry name" value="AI-2E_transport"/>
    <property type="match status" value="1"/>
</dbReference>
<dbReference type="PANTHER" id="PTHR21716:SF4">
    <property type="entry name" value="TRANSMEMBRANE PROTEIN 245"/>
    <property type="match status" value="1"/>
</dbReference>
<feature type="compositionally biased region" description="Polar residues" evidence="6">
    <location>
        <begin position="832"/>
        <end position="842"/>
    </location>
</feature>
<keyword evidence="4 7" id="KW-1133">Transmembrane helix</keyword>
<feature type="transmembrane region" description="Helical" evidence="7">
    <location>
        <begin position="293"/>
        <end position="325"/>
    </location>
</feature>
<comment type="similarity">
    <text evidence="2">Belongs to the autoinducer-2 exporter (AI-2E) (TC 2.A.86) family.</text>
</comment>
<feature type="compositionally biased region" description="Basic and acidic residues" evidence="6">
    <location>
        <begin position="571"/>
        <end position="602"/>
    </location>
</feature>
<accession>A0A9D1WE71</accession>
<dbReference type="GO" id="GO:0016020">
    <property type="term" value="C:membrane"/>
    <property type="evidence" value="ECO:0007669"/>
    <property type="project" value="UniProtKB-SubCell"/>
</dbReference>
<feature type="compositionally biased region" description="Basic and acidic residues" evidence="6">
    <location>
        <begin position="483"/>
        <end position="498"/>
    </location>
</feature>
<dbReference type="PANTHER" id="PTHR21716">
    <property type="entry name" value="TRANSMEMBRANE PROTEIN"/>
    <property type="match status" value="1"/>
</dbReference>
<feature type="compositionally biased region" description="Basic and acidic residues" evidence="6">
    <location>
        <begin position="860"/>
        <end position="869"/>
    </location>
</feature>
<feature type="transmembrane region" description="Helical" evidence="7">
    <location>
        <begin position="226"/>
        <end position="247"/>
    </location>
</feature>
<evidence type="ECO:0000256" key="3">
    <source>
        <dbReference type="ARBA" id="ARBA00022692"/>
    </source>
</evidence>
<keyword evidence="5 7" id="KW-0472">Membrane</keyword>
<evidence type="ECO:0000256" key="4">
    <source>
        <dbReference type="ARBA" id="ARBA00022989"/>
    </source>
</evidence>
<feature type="compositionally biased region" description="Polar residues" evidence="6">
    <location>
        <begin position="768"/>
        <end position="790"/>
    </location>
</feature>
<feature type="transmembrane region" description="Helical" evidence="7">
    <location>
        <begin position="146"/>
        <end position="163"/>
    </location>
</feature>
<dbReference type="EMBL" id="DXEV01000163">
    <property type="protein sequence ID" value="HIX57423.1"/>
    <property type="molecule type" value="Genomic_DNA"/>
</dbReference>
<feature type="transmembrane region" description="Helical" evidence="7">
    <location>
        <begin position="253"/>
        <end position="272"/>
    </location>
</feature>
<name>A0A9D1WE71_9GAMM</name>
<dbReference type="Proteomes" id="UP000886829">
    <property type="component" value="Unassembled WGS sequence"/>
</dbReference>